<feature type="transmembrane region" description="Helical" evidence="7">
    <location>
        <begin position="121"/>
        <end position="141"/>
    </location>
</feature>
<feature type="transmembrane region" description="Helical" evidence="7">
    <location>
        <begin position="12"/>
        <end position="34"/>
    </location>
</feature>
<comment type="similarity">
    <text evidence="6">Belongs to the TMEM104 family.</text>
</comment>
<dbReference type="InterPro" id="IPR013057">
    <property type="entry name" value="AA_transpt_TM"/>
</dbReference>
<sequence>MPATRNDDKYSAKVGSIFLFNLIVGTGALALPGALQRAGWLVGIFLLVVLALISFITVTFIVESLAVANAVSRKQYGESSSAEADRQRLIEDDDDDDAYSIAEKYEIAQMAVLLCPKWCQVIIYTSLCLYLFGDLAIYAVVFGKTWANVLCARNLNKTTLEISDTVLCFESSTLSTMCIYRISIFFFIALIGPFTFFNLQKTKLLQIFTVLLRVVAFTIMLVWSITKLLIDGQEGNPQPLTIVALPALFGAVVYSFMCQHSIPGLLQPIRDKKYVKYLIPLDFSVITLFYIALGLTAIFAFKDVNDLYSIEFWEETEDQDSSNSVIIISYFLALFPIFTTGTNYPILAITLKNNFRALILKETPKTWYIDQFLLPLLVIIPPTALALCTSNLSLLVGIIGSYCGSCVQYLIPCLLVTYARLQTLDNPNTYSSAFKSKIWIILACTSMCTLMKDMTQVILEKSKSNKK</sequence>
<dbReference type="GO" id="GO:0016020">
    <property type="term" value="C:membrane"/>
    <property type="evidence" value="ECO:0007669"/>
    <property type="project" value="UniProtKB-SubCell"/>
</dbReference>
<dbReference type="AlphaFoldDB" id="E0VYX5"/>
<proteinExistence type="inferred from homology"/>
<gene>
    <name evidence="10" type="primary">8231701</name>
    <name evidence="9" type="ORF">Phum_PHUM521170</name>
</gene>
<feature type="transmembrane region" description="Helical" evidence="7">
    <location>
        <begin position="179"/>
        <end position="197"/>
    </location>
</feature>
<evidence type="ECO:0000259" key="8">
    <source>
        <dbReference type="Pfam" id="PF01490"/>
    </source>
</evidence>
<evidence type="ECO:0000256" key="5">
    <source>
        <dbReference type="ARBA" id="ARBA00023180"/>
    </source>
</evidence>
<dbReference type="CTD" id="8231701"/>
<evidence type="ECO:0000256" key="1">
    <source>
        <dbReference type="ARBA" id="ARBA00004141"/>
    </source>
</evidence>
<dbReference type="KEGG" id="phu:Phum_PHUM521170"/>
<evidence type="ECO:0000256" key="6">
    <source>
        <dbReference type="ARBA" id="ARBA00038166"/>
    </source>
</evidence>
<dbReference type="EMBL" id="AAZO01006328">
    <property type="status" value="NOT_ANNOTATED_CDS"/>
    <property type="molecule type" value="Genomic_DNA"/>
</dbReference>
<name>E0VYX5_PEDHC</name>
<feature type="transmembrane region" description="Helical" evidence="7">
    <location>
        <begin position="40"/>
        <end position="66"/>
    </location>
</feature>
<reference evidence="9" key="1">
    <citation type="submission" date="2007-04" db="EMBL/GenBank/DDBJ databases">
        <title>Annotation of Pediculus humanus corporis strain USDA.</title>
        <authorList>
            <person name="Kirkness E."/>
            <person name="Hannick L."/>
            <person name="Hass B."/>
            <person name="Bruggner R."/>
            <person name="Lawson D."/>
            <person name="Bidwell S."/>
            <person name="Joardar V."/>
            <person name="Caler E."/>
            <person name="Walenz B."/>
            <person name="Inman J."/>
            <person name="Schobel S."/>
            <person name="Galinsky K."/>
            <person name="Amedeo P."/>
            <person name="Strausberg R."/>
        </authorList>
    </citation>
    <scope>NUCLEOTIDE SEQUENCE</scope>
    <source>
        <strain evidence="9">USDA</strain>
    </source>
</reference>
<comment type="subcellular location">
    <subcellularLocation>
        <location evidence="1">Membrane</location>
        <topology evidence="1">Multi-pass membrane protein</topology>
    </subcellularLocation>
</comment>
<keyword evidence="5" id="KW-0325">Glycoprotein</keyword>
<reference evidence="10" key="3">
    <citation type="submission" date="2020-05" db="UniProtKB">
        <authorList>
            <consortium name="EnsemblMetazoa"/>
        </authorList>
    </citation>
    <scope>IDENTIFICATION</scope>
    <source>
        <strain evidence="10">USDA</strain>
    </source>
</reference>
<organism>
    <name type="scientific">Pediculus humanus subsp. corporis</name>
    <name type="common">Body louse</name>
    <dbReference type="NCBI Taxonomy" id="121224"/>
    <lineage>
        <taxon>Eukaryota</taxon>
        <taxon>Metazoa</taxon>
        <taxon>Ecdysozoa</taxon>
        <taxon>Arthropoda</taxon>
        <taxon>Hexapoda</taxon>
        <taxon>Insecta</taxon>
        <taxon>Pterygota</taxon>
        <taxon>Neoptera</taxon>
        <taxon>Paraneoptera</taxon>
        <taxon>Psocodea</taxon>
        <taxon>Troctomorpha</taxon>
        <taxon>Phthiraptera</taxon>
        <taxon>Anoplura</taxon>
        <taxon>Pediculidae</taxon>
        <taxon>Pediculus</taxon>
    </lineage>
</organism>
<dbReference type="OrthoDB" id="294541at2759"/>
<dbReference type="PANTHER" id="PTHR16189">
    <property type="entry name" value="TRANSMEMBRANE PROTEIN 104-RELATED"/>
    <property type="match status" value="1"/>
</dbReference>
<protein>
    <recommendedName>
        <fullName evidence="8">Amino acid transporter transmembrane domain-containing protein</fullName>
    </recommendedName>
</protein>
<feature type="transmembrane region" description="Helical" evidence="7">
    <location>
        <begin position="277"/>
        <end position="301"/>
    </location>
</feature>
<dbReference type="InParanoid" id="E0VYX5"/>
<dbReference type="FunCoup" id="E0VYX5">
    <property type="interactions" value="94"/>
</dbReference>
<accession>E0VYX5</accession>
<dbReference type="EnsemblMetazoa" id="PHUM521170-RA">
    <property type="protein sequence ID" value="PHUM521170-PA"/>
    <property type="gene ID" value="PHUM521170"/>
</dbReference>
<evidence type="ECO:0000313" key="9">
    <source>
        <dbReference type="EMBL" id="EEB18581.1"/>
    </source>
</evidence>
<evidence type="ECO:0000256" key="2">
    <source>
        <dbReference type="ARBA" id="ARBA00022692"/>
    </source>
</evidence>
<feature type="transmembrane region" description="Helical" evidence="7">
    <location>
        <begin position="204"/>
        <end position="226"/>
    </location>
</feature>
<evidence type="ECO:0000256" key="4">
    <source>
        <dbReference type="ARBA" id="ARBA00023136"/>
    </source>
</evidence>
<dbReference type="Pfam" id="PF01490">
    <property type="entry name" value="Aa_trans"/>
    <property type="match status" value="1"/>
</dbReference>
<feature type="transmembrane region" description="Helical" evidence="7">
    <location>
        <begin position="367"/>
        <end position="387"/>
    </location>
</feature>
<dbReference type="VEuPathDB" id="VectorBase:PHUM521170"/>
<dbReference type="RefSeq" id="XP_002431319.1">
    <property type="nucleotide sequence ID" value="XM_002431274.1"/>
</dbReference>
<dbReference type="HOGENOM" id="CLU_025541_1_0_1"/>
<evidence type="ECO:0000256" key="7">
    <source>
        <dbReference type="SAM" id="Phobius"/>
    </source>
</evidence>
<keyword evidence="2 7" id="KW-0812">Transmembrane</keyword>
<keyword evidence="4 7" id="KW-0472">Membrane</keyword>
<evidence type="ECO:0000313" key="10">
    <source>
        <dbReference type="EnsemblMetazoa" id="PHUM521170-PA"/>
    </source>
</evidence>
<keyword evidence="3 7" id="KW-1133">Transmembrane helix</keyword>
<feature type="transmembrane region" description="Helical" evidence="7">
    <location>
        <begin position="321"/>
        <end position="346"/>
    </location>
</feature>
<dbReference type="Proteomes" id="UP000009046">
    <property type="component" value="Unassembled WGS sequence"/>
</dbReference>
<feature type="domain" description="Amino acid transporter transmembrane" evidence="8">
    <location>
        <begin position="10"/>
        <end position="448"/>
    </location>
</feature>
<feature type="transmembrane region" description="Helical" evidence="7">
    <location>
        <begin position="238"/>
        <end position="257"/>
    </location>
</feature>
<dbReference type="GeneID" id="8231701"/>
<dbReference type="OMA" id="GHREGHP"/>
<evidence type="ECO:0000313" key="11">
    <source>
        <dbReference type="Proteomes" id="UP000009046"/>
    </source>
</evidence>
<evidence type="ECO:0000256" key="3">
    <source>
        <dbReference type="ARBA" id="ARBA00022989"/>
    </source>
</evidence>
<dbReference type="EMBL" id="DS235848">
    <property type="protein sequence ID" value="EEB18581.1"/>
    <property type="molecule type" value="Genomic_DNA"/>
</dbReference>
<dbReference type="PANTHER" id="PTHR16189:SF0">
    <property type="entry name" value="TRANSMEMBRANE PROTEIN 104"/>
    <property type="match status" value="1"/>
</dbReference>
<keyword evidence="11" id="KW-1185">Reference proteome</keyword>
<reference evidence="9" key="2">
    <citation type="submission" date="2007-04" db="EMBL/GenBank/DDBJ databases">
        <title>The genome of the human body louse.</title>
        <authorList>
            <consortium name="The Human Body Louse Genome Consortium"/>
            <person name="Kirkness E."/>
            <person name="Walenz B."/>
            <person name="Hass B."/>
            <person name="Bruggner R."/>
            <person name="Strausberg R."/>
        </authorList>
    </citation>
    <scope>NUCLEOTIDE SEQUENCE</scope>
    <source>
        <strain evidence="9">USDA</strain>
    </source>
</reference>
<dbReference type="eggNOG" id="KOG3832">
    <property type="taxonomic scope" value="Eukaryota"/>
</dbReference>
<feature type="transmembrane region" description="Helical" evidence="7">
    <location>
        <begin position="393"/>
        <end position="417"/>
    </location>
</feature>